<dbReference type="SMART" id="SM00347">
    <property type="entry name" value="HTH_MARR"/>
    <property type="match status" value="1"/>
</dbReference>
<accession>A0ABY2BJQ3</accession>
<dbReference type="InterPro" id="IPR052526">
    <property type="entry name" value="HTH-type_Bedaq_tolerance"/>
</dbReference>
<dbReference type="InterPro" id="IPR000835">
    <property type="entry name" value="HTH_MarR-typ"/>
</dbReference>
<dbReference type="Proteomes" id="UP000295818">
    <property type="component" value="Unassembled WGS sequence"/>
</dbReference>
<gene>
    <name evidence="2" type="ORF">EV644_107185</name>
</gene>
<protein>
    <submittedName>
        <fullName evidence="2">DNA-binding MarR family transcriptional regulator</fullName>
    </submittedName>
</protein>
<comment type="caution">
    <text evidence="2">The sequence shown here is derived from an EMBL/GenBank/DDBJ whole genome shotgun (WGS) entry which is preliminary data.</text>
</comment>
<dbReference type="GO" id="GO:0003677">
    <property type="term" value="F:DNA binding"/>
    <property type="evidence" value="ECO:0007669"/>
    <property type="project" value="UniProtKB-KW"/>
</dbReference>
<dbReference type="PROSITE" id="PS50995">
    <property type="entry name" value="HTH_MARR_2"/>
    <property type="match status" value="1"/>
</dbReference>
<dbReference type="PANTHER" id="PTHR39515">
    <property type="entry name" value="CONSERVED PROTEIN"/>
    <property type="match status" value="1"/>
</dbReference>
<dbReference type="SUPFAM" id="SSF46785">
    <property type="entry name" value="Winged helix' DNA-binding domain"/>
    <property type="match status" value="1"/>
</dbReference>
<keyword evidence="3" id="KW-1185">Reference proteome</keyword>
<dbReference type="InterPro" id="IPR036388">
    <property type="entry name" value="WH-like_DNA-bd_sf"/>
</dbReference>
<dbReference type="RefSeq" id="WP_132190406.1">
    <property type="nucleotide sequence ID" value="NZ_SLWM01000007.1"/>
</dbReference>
<dbReference type="PANTHER" id="PTHR39515:SF2">
    <property type="entry name" value="HTH-TYPE TRANSCRIPTIONAL REGULATOR RV0880"/>
    <property type="match status" value="1"/>
</dbReference>
<sequence length="141" mass="14993">MVRIEQETLQLLVGMHRVVRHLRRSGTATALHPTQFIALLLIADEQPIRIGTIAARVPCSQPTATTTVAGLETAGLVRREQDTLDGRATVVVLTPAGAEMVSAAGRHAAEDLAKLLDRLTPEERSLVLSAGAVLSKMADGL</sequence>
<dbReference type="EMBL" id="SLWM01000007">
    <property type="protein sequence ID" value="TCO21863.1"/>
    <property type="molecule type" value="Genomic_DNA"/>
</dbReference>
<dbReference type="Gene3D" id="1.10.10.10">
    <property type="entry name" value="Winged helix-like DNA-binding domain superfamily/Winged helix DNA-binding domain"/>
    <property type="match status" value="1"/>
</dbReference>
<dbReference type="InterPro" id="IPR036390">
    <property type="entry name" value="WH_DNA-bd_sf"/>
</dbReference>
<reference evidence="2 3" key="1">
    <citation type="journal article" date="2015" name="Stand. Genomic Sci.">
        <title>Genomic Encyclopedia of Bacterial and Archaeal Type Strains, Phase III: the genomes of soil and plant-associated and newly described type strains.</title>
        <authorList>
            <person name="Whitman W.B."/>
            <person name="Woyke T."/>
            <person name="Klenk H.P."/>
            <person name="Zhou Y."/>
            <person name="Lilburn T.G."/>
            <person name="Beck B.J."/>
            <person name="De Vos P."/>
            <person name="Vandamme P."/>
            <person name="Eisen J.A."/>
            <person name="Garrity G."/>
            <person name="Hugenholtz P."/>
            <person name="Kyrpides N.C."/>
        </authorList>
    </citation>
    <scope>NUCLEOTIDE SEQUENCE [LARGE SCALE GENOMIC DNA]</scope>
    <source>
        <strain evidence="2 3">VKM Ac-2538</strain>
    </source>
</reference>
<evidence type="ECO:0000259" key="1">
    <source>
        <dbReference type="PROSITE" id="PS50995"/>
    </source>
</evidence>
<dbReference type="Pfam" id="PF01047">
    <property type="entry name" value="MarR"/>
    <property type="match status" value="1"/>
</dbReference>
<evidence type="ECO:0000313" key="3">
    <source>
        <dbReference type="Proteomes" id="UP000295818"/>
    </source>
</evidence>
<evidence type="ECO:0000313" key="2">
    <source>
        <dbReference type="EMBL" id="TCO21863.1"/>
    </source>
</evidence>
<keyword evidence="2" id="KW-0238">DNA-binding</keyword>
<proteinExistence type="predicted"/>
<name>A0ABY2BJQ3_9ACTN</name>
<organism evidence="2 3">
    <name type="scientific">Kribbella orskensis</name>
    <dbReference type="NCBI Taxonomy" id="2512216"/>
    <lineage>
        <taxon>Bacteria</taxon>
        <taxon>Bacillati</taxon>
        <taxon>Actinomycetota</taxon>
        <taxon>Actinomycetes</taxon>
        <taxon>Propionibacteriales</taxon>
        <taxon>Kribbellaceae</taxon>
        <taxon>Kribbella</taxon>
    </lineage>
</organism>
<feature type="domain" description="HTH marR-type" evidence="1">
    <location>
        <begin position="5"/>
        <end position="136"/>
    </location>
</feature>